<dbReference type="Pfam" id="PF26595">
    <property type="entry name" value="A_ENA"/>
    <property type="match status" value="1"/>
</dbReference>
<gene>
    <name evidence="1" type="ORF">SD77_0865</name>
</gene>
<reference evidence="1 2" key="1">
    <citation type="submission" date="2015-01" db="EMBL/GenBank/DDBJ databases">
        <title>Genome Assembly of Bacillus badius MTCC 1458.</title>
        <authorList>
            <person name="Verma A."/>
            <person name="Khatri I."/>
            <person name="Mual P."/>
            <person name="Subramanian S."/>
            <person name="Krishnamurthi S."/>
        </authorList>
    </citation>
    <scope>NUCLEOTIDE SEQUENCE [LARGE SCALE GENOMIC DNA]</scope>
    <source>
        <strain evidence="1 2">MTCC 1458</strain>
    </source>
</reference>
<sequence length="139" mass="15667">MSMPSIPPAPHRPNKKEVAIDLLESIALEEIALSHLMNAEAEKIQAFVGECLDFPTNPSNKEIVKFNKAVNQLLETIVMKEWLLLKKLENVIELQDHPSGHCHEHPPKKCKDHCNCSPCHSCHLPICSCCCPDRNKHDC</sequence>
<evidence type="ECO:0000313" key="1">
    <source>
        <dbReference type="EMBL" id="KIL77886.1"/>
    </source>
</evidence>
<proteinExistence type="predicted"/>
<name>A0ABR5AT09_BACBA</name>
<dbReference type="GeneID" id="92776333"/>
<accession>A0ABR5AT09</accession>
<organism evidence="1 2">
    <name type="scientific">Bacillus badius</name>
    <dbReference type="NCBI Taxonomy" id="1455"/>
    <lineage>
        <taxon>Bacteria</taxon>
        <taxon>Bacillati</taxon>
        <taxon>Bacillota</taxon>
        <taxon>Bacilli</taxon>
        <taxon>Bacillales</taxon>
        <taxon>Bacillaceae</taxon>
        <taxon>Pseudobacillus</taxon>
    </lineage>
</organism>
<dbReference type="EMBL" id="JXLP01000011">
    <property type="protein sequence ID" value="KIL77886.1"/>
    <property type="molecule type" value="Genomic_DNA"/>
</dbReference>
<dbReference type="RefSeq" id="WP_223661909.1">
    <property type="nucleotide sequence ID" value="NZ_BSSZ01000002.1"/>
</dbReference>
<evidence type="ECO:0000313" key="2">
    <source>
        <dbReference type="Proteomes" id="UP000031982"/>
    </source>
</evidence>
<dbReference type="Proteomes" id="UP000031982">
    <property type="component" value="Unassembled WGS sequence"/>
</dbReference>
<protein>
    <submittedName>
        <fullName evidence="1">Uncharacterized protein</fullName>
    </submittedName>
</protein>
<keyword evidence="2" id="KW-1185">Reference proteome</keyword>
<comment type="caution">
    <text evidence="1">The sequence shown here is derived from an EMBL/GenBank/DDBJ whole genome shotgun (WGS) entry which is preliminary data.</text>
</comment>
<dbReference type="InterPro" id="IPR058705">
    <property type="entry name" value="A_ENA"/>
</dbReference>